<dbReference type="InterPro" id="IPR004026">
    <property type="entry name" value="Ada_DNA_repair_Zn-bd"/>
</dbReference>
<dbReference type="PROSITE" id="PS01124">
    <property type="entry name" value="HTH_ARAC_FAMILY_2"/>
    <property type="match status" value="1"/>
</dbReference>
<accession>A0AAP6ZWG9</accession>
<evidence type="ECO:0000256" key="1">
    <source>
        <dbReference type="ARBA" id="ARBA00001947"/>
    </source>
</evidence>
<organism evidence="13 14">
    <name type="scientific">Paenibacillus alvei</name>
    <name type="common">Bacillus alvei</name>
    <dbReference type="NCBI Taxonomy" id="44250"/>
    <lineage>
        <taxon>Bacteria</taxon>
        <taxon>Bacillati</taxon>
        <taxon>Bacillota</taxon>
        <taxon>Bacilli</taxon>
        <taxon>Bacillales</taxon>
        <taxon>Paenibacillaceae</taxon>
        <taxon>Paenibacillus</taxon>
    </lineage>
</organism>
<evidence type="ECO:0000259" key="12">
    <source>
        <dbReference type="PROSITE" id="PS01124"/>
    </source>
</evidence>
<keyword evidence="10" id="KW-0804">Transcription</keyword>
<dbReference type="InterPro" id="IPR016220">
    <property type="entry name" value="Me-P-triester_DNA_alkyl-Trfase"/>
</dbReference>
<dbReference type="InterPro" id="IPR009057">
    <property type="entry name" value="Homeodomain-like_sf"/>
</dbReference>
<evidence type="ECO:0000256" key="5">
    <source>
        <dbReference type="ARBA" id="ARBA00022763"/>
    </source>
</evidence>
<comment type="caution">
    <text evidence="13">The sequence shown here is derived from an EMBL/GenBank/DDBJ whole genome shotgun (WGS) entry which is preliminary data.</text>
</comment>
<dbReference type="Gene3D" id="3.40.10.10">
    <property type="entry name" value="DNA Methylphosphotriester Repair Domain"/>
    <property type="match status" value="1"/>
</dbReference>
<dbReference type="Proteomes" id="UP000552038">
    <property type="component" value="Unassembled WGS sequence"/>
</dbReference>
<evidence type="ECO:0000256" key="9">
    <source>
        <dbReference type="ARBA" id="ARBA00023159"/>
    </source>
</evidence>
<dbReference type="GO" id="GO:0043565">
    <property type="term" value="F:sequence-specific DNA binding"/>
    <property type="evidence" value="ECO:0007669"/>
    <property type="project" value="InterPro"/>
</dbReference>
<keyword evidence="2 13" id="KW-0489">Methyltransferase</keyword>
<dbReference type="SUPFAM" id="SSF57884">
    <property type="entry name" value="Ada DNA repair protein, N-terminal domain (N-Ada 10)"/>
    <property type="match status" value="1"/>
</dbReference>
<evidence type="ECO:0000256" key="10">
    <source>
        <dbReference type="ARBA" id="ARBA00023163"/>
    </source>
</evidence>
<comment type="cofactor">
    <cofactor evidence="1">
        <name>Zn(2+)</name>
        <dbReference type="ChEBI" id="CHEBI:29105"/>
    </cofactor>
</comment>
<evidence type="ECO:0000256" key="2">
    <source>
        <dbReference type="ARBA" id="ARBA00022603"/>
    </source>
</evidence>
<dbReference type="GO" id="GO:0032259">
    <property type="term" value="P:methylation"/>
    <property type="evidence" value="ECO:0007669"/>
    <property type="project" value="UniProtKB-KW"/>
</dbReference>
<dbReference type="GO" id="GO:0008168">
    <property type="term" value="F:methyltransferase activity"/>
    <property type="evidence" value="ECO:0007669"/>
    <property type="project" value="UniProtKB-KW"/>
</dbReference>
<dbReference type="SMART" id="SM00342">
    <property type="entry name" value="HTH_ARAC"/>
    <property type="match status" value="1"/>
</dbReference>
<keyword evidence="3" id="KW-0808">Transferase</keyword>
<dbReference type="SUPFAM" id="SSF46689">
    <property type="entry name" value="Homeodomain-like"/>
    <property type="match status" value="2"/>
</dbReference>
<dbReference type="PANTHER" id="PTHR43280">
    <property type="entry name" value="ARAC-FAMILY TRANSCRIPTIONAL REGULATOR"/>
    <property type="match status" value="1"/>
</dbReference>
<evidence type="ECO:0000256" key="3">
    <source>
        <dbReference type="ARBA" id="ARBA00022679"/>
    </source>
</evidence>
<gene>
    <name evidence="13" type="ORF">HMI46_06450</name>
</gene>
<name>A0AAP6ZWG9_PAEAL</name>
<keyword evidence="5" id="KW-0227">DNA damage</keyword>
<dbReference type="Gene3D" id="1.10.10.60">
    <property type="entry name" value="Homeodomain-like"/>
    <property type="match status" value="2"/>
</dbReference>
<keyword evidence="8" id="KW-0238">DNA-binding</keyword>
<keyword evidence="11" id="KW-0234">DNA repair</keyword>
<evidence type="ECO:0000256" key="8">
    <source>
        <dbReference type="ARBA" id="ARBA00023125"/>
    </source>
</evidence>
<reference evidence="13 14" key="1">
    <citation type="submission" date="2020-05" db="EMBL/GenBank/DDBJ databases">
        <title>Whole genome sequencing and identification of novel metabolites from Paenibacillus alvei strain JR949.</title>
        <authorList>
            <person name="Rajendhran J."/>
            <person name="Sree Pranav P."/>
            <person name="Mahalakshmi B."/>
            <person name="Karthikeyan R."/>
        </authorList>
    </citation>
    <scope>NUCLEOTIDE SEQUENCE [LARGE SCALE GENOMIC DNA]</scope>
    <source>
        <strain evidence="13 14">JR949</strain>
    </source>
</reference>
<dbReference type="PIRSF" id="PIRSF000408">
    <property type="entry name" value="Alkyltransferas_AdaA"/>
    <property type="match status" value="1"/>
</dbReference>
<dbReference type="EMBL" id="JABFOR010000005">
    <property type="protein sequence ID" value="NOJ70190.1"/>
    <property type="molecule type" value="Genomic_DNA"/>
</dbReference>
<protein>
    <submittedName>
        <fullName evidence="13">Methylphosphotriester-DNA--protein-cysteine methyltransferase family protein</fullName>
    </submittedName>
</protein>
<evidence type="ECO:0000256" key="7">
    <source>
        <dbReference type="ARBA" id="ARBA00023015"/>
    </source>
</evidence>
<dbReference type="GO" id="GO:0006281">
    <property type="term" value="P:DNA repair"/>
    <property type="evidence" value="ECO:0007669"/>
    <property type="project" value="UniProtKB-KW"/>
</dbReference>
<dbReference type="InterPro" id="IPR020449">
    <property type="entry name" value="Tscrpt_reg_AraC-type_HTH"/>
</dbReference>
<keyword evidence="9" id="KW-0010">Activator</keyword>
<keyword evidence="7" id="KW-0805">Transcription regulation</keyword>
<feature type="domain" description="HTH araC/xylS-type" evidence="12">
    <location>
        <begin position="79"/>
        <end position="177"/>
    </location>
</feature>
<sequence>MSEEQWNAILYNDPTYDHRFIYAVKTTGIFCRPSCKSRPPIRGNVCTFSNAEQALLAGFRPCKRCKPTGDRMPDQEWVAQIIQCIQNHYADTLTLHSLAELCHGSPYHLQRTFKRIMGVSPMEYIQHERINRASELLRNSTFTINDIAHTVGFPSTPYFITLFKKITGHTPAVFRKRYQMLDAGAGK</sequence>
<keyword evidence="6" id="KW-0862">Zinc</keyword>
<dbReference type="PROSITE" id="PS00041">
    <property type="entry name" value="HTH_ARAC_FAMILY_1"/>
    <property type="match status" value="1"/>
</dbReference>
<proteinExistence type="predicted"/>
<evidence type="ECO:0000256" key="6">
    <source>
        <dbReference type="ARBA" id="ARBA00022833"/>
    </source>
</evidence>
<dbReference type="GO" id="GO:0003700">
    <property type="term" value="F:DNA-binding transcription factor activity"/>
    <property type="evidence" value="ECO:0007669"/>
    <property type="project" value="InterPro"/>
</dbReference>
<evidence type="ECO:0000256" key="11">
    <source>
        <dbReference type="ARBA" id="ARBA00023204"/>
    </source>
</evidence>
<dbReference type="AlphaFoldDB" id="A0AAP6ZWG9"/>
<dbReference type="InterPro" id="IPR018062">
    <property type="entry name" value="HTH_AraC-typ_CS"/>
</dbReference>
<dbReference type="InterPro" id="IPR018060">
    <property type="entry name" value="HTH_AraC"/>
</dbReference>
<evidence type="ECO:0000256" key="4">
    <source>
        <dbReference type="ARBA" id="ARBA00022723"/>
    </source>
</evidence>
<dbReference type="Pfam" id="PF02805">
    <property type="entry name" value="Ada_Zn_binding"/>
    <property type="match status" value="1"/>
</dbReference>
<dbReference type="PANTHER" id="PTHR43280:SF28">
    <property type="entry name" value="HTH-TYPE TRANSCRIPTIONAL ACTIVATOR RHAS"/>
    <property type="match status" value="1"/>
</dbReference>
<evidence type="ECO:0000313" key="13">
    <source>
        <dbReference type="EMBL" id="NOJ70190.1"/>
    </source>
</evidence>
<dbReference type="Pfam" id="PF12833">
    <property type="entry name" value="HTH_18"/>
    <property type="match status" value="1"/>
</dbReference>
<dbReference type="RefSeq" id="WP_163976599.1">
    <property type="nucleotide sequence ID" value="NZ_JABFOR010000005.1"/>
</dbReference>
<evidence type="ECO:0000313" key="14">
    <source>
        <dbReference type="Proteomes" id="UP000552038"/>
    </source>
</evidence>
<dbReference type="PRINTS" id="PR00032">
    <property type="entry name" value="HTHARAC"/>
</dbReference>
<keyword evidence="4" id="KW-0479">Metal-binding</keyword>
<dbReference type="GO" id="GO:0008270">
    <property type="term" value="F:zinc ion binding"/>
    <property type="evidence" value="ECO:0007669"/>
    <property type="project" value="InterPro"/>
</dbReference>
<dbReference type="InterPro" id="IPR035451">
    <property type="entry name" value="Ada-like_dom_sf"/>
</dbReference>